<evidence type="ECO:0000256" key="8">
    <source>
        <dbReference type="HAMAP-Rule" id="MF_00443"/>
    </source>
</evidence>
<feature type="domain" description="Thiazole synthase ThiG" evidence="9">
    <location>
        <begin position="125"/>
        <end position="369"/>
    </location>
</feature>
<evidence type="ECO:0000256" key="3">
    <source>
        <dbReference type="ARBA" id="ARBA00011960"/>
    </source>
</evidence>
<dbReference type="EC" id="2.8.1.10" evidence="3 8"/>
<proteinExistence type="inferred from homology"/>
<name>A0A9J9HG38_RHIWR</name>
<accession>A0A9J9HG38</accession>
<dbReference type="Gene3D" id="3.20.20.70">
    <property type="entry name" value="Aldolase class I"/>
    <property type="match status" value="1"/>
</dbReference>
<gene>
    <name evidence="8" type="primary">thiG</name>
    <name evidence="10" type="ordered locus">Swit_4701</name>
</gene>
<dbReference type="PANTHER" id="PTHR34266:SF2">
    <property type="entry name" value="THIAZOLE SYNTHASE"/>
    <property type="match status" value="1"/>
</dbReference>
<dbReference type="SUPFAM" id="SSF54285">
    <property type="entry name" value="MoaD/ThiS"/>
    <property type="match status" value="1"/>
</dbReference>
<evidence type="ECO:0000256" key="7">
    <source>
        <dbReference type="ARBA" id="ARBA00049897"/>
    </source>
</evidence>
<evidence type="ECO:0000256" key="5">
    <source>
        <dbReference type="ARBA" id="ARBA00022977"/>
    </source>
</evidence>
<dbReference type="HAMAP" id="MF_00443">
    <property type="entry name" value="ThiG"/>
    <property type="match status" value="1"/>
</dbReference>
<dbReference type="InterPro" id="IPR008867">
    <property type="entry name" value="ThiG"/>
</dbReference>
<evidence type="ECO:0000256" key="2">
    <source>
        <dbReference type="ARBA" id="ARBA00004948"/>
    </source>
</evidence>
<sequence length="374" mass="39965">MTGRSATRQAFPLRWCDPHPYMAPRRKAKAHTAPPIGDPMTNPDGTIQVRINGEHRRVRAGLTIADLALELGLEPTKVAVERNLEVVPRSTLGQVLLDDGDELEIVHFVGGGDHGVTLDDDSWTVAGRTFRSRLIVGTGKYKDFAQNAAAVEASGAEIVTVAVRRVNVADPKAPMLTDYIDPKKITYLPNTAGCYTGEEAIRTLRLAREAGGWDLVKLEVLGEAKTLYPDMVETLRATEVLAKEGFKPMVYCVDDPIAAKRLEDAGAVAIMPLGAPIGSGLGIQNRVTIRLIVEGTSLPVLVDAGVGTASEASSAMELGCAGVLMNTAIAEAKNPVMMARAMKLAVESGRLAYRAGRMGRRMYADPSSPLAGLI</sequence>
<dbReference type="Gene3D" id="3.10.20.30">
    <property type="match status" value="1"/>
</dbReference>
<dbReference type="InterPro" id="IPR033983">
    <property type="entry name" value="Thiazole_synthase_ThiG"/>
</dbReference>
<comment type="subunit">
    <text evidence="8">Homotetramer. Forms heterodimers with either ThiH or ThiS.</text>
</comment>
<dbReference type="PANTHER" id="PTHR34266">
    <property type="entry name" value="THIAZOLE SYNTHASE"/>
    <property type="match status" value="1"/>
</dbReference>
<dbReference type="GO" id="GO:0005737">
    <property type="term" value="C:cytoplasm"/>
    <property type="evidence" value="ECO:0007669"/>
    <property type="project" value="UniProtKB-SubCell"/>
</dbReference>
<feature type="binding site" evidence="8">
    <location>
        <begin position="304"/>
        <end position="305"/>
    </location>
    <ligand>
        <name>1-deoxy-D-xylulose 5-phosphate</name>
        <dbReference type="ChEBI" id="CHEBI:57792"/>
    </ligand>
</feature>
<dbReference type="KEGG" id="swi:Swit_4701"/>
<keyword evidence="5 8" id="KW-0784">Thiamine biosynthesis</keyword>
<keyword evidence="8" id="KW-0963">Cytoplasm</keyword>
<evidence type="ECO:0000313" key="11">
    <source>
        <dbReference type="Proteomes" id="UP000001989"/>
    </source>
</evidence>
<keyword evidence="4 8" id="KW-0808">Transferase</keyword>
<dbReference type="NCBIfam" id="TIGR01683">
    <property type="entry name" value="thiS"/>
    <property type="match status" value="1"/>
</dbReference>
<reference evidence="10 11" key="1">
    <citation type="journal article" date="2010" name="J. Bacteriol.">
        <title>Genome sequence of the dioxin-mineralizing bacterium Sphingomonas wittichii RW1.</title>
        <authorList>
            <person name="Miller T.R."/>
            <person name="Delcher A.L."/>
            <person name="Salzberg S.L."/>
            <person name="Saunders E."/>
            <person name="Detter J.C."/>
            <person name="Halden R.U."/>
        </authorList>
    </citation>
    <scope>NUCLEOTIDE SEQUENCE [LARGE SCALE GENOMIC DNA]</scope>
    <source>
        <strain evidence="11">DSM 6014 / CCUG 31198 / JCM 15750 / NBRC 105917 / EY 4224 / RW1</strain>
    </source>
</reference>
<evidence type="ECO:0000313" key="10">
    <source>
        <dbReference type="EMBL" id="ABQ71038.1"/>
    </source>
</evidence>
<dbReference type="InterPro" id="IPR012675">
    <property type="entry name" value="Beta-grasp_dom_sf"/>
</dbReference>
<feature type="binding site" evidence="8">
    <location>
        <position position="278"/>
    </location>
    <ligand>
        <name>1-deoxy-D-xylulose 5-phosphate</name>
        <dbReference type="ChEBI" id="CHEBI:57792"/>
    </ligand>
</feature>
<dbReference type="Pfam" id="PF02597">
    <property type="entry name" value="ThiS"/>
    <property type="match status" value="1"/>
</dbReference>
<dbReference type="CDD" id="cd04728">
    <property type="entry name" value="ThiG"/>
    <property type="match status" value="1"/>
</dbReference>
<dbReference type="InterPro" id="IPR016155">
    <property type="entry name" value="Mopterin_synth/thiamin_S_b"/>
</dbReference>
<dbReference type="GO" id="GO:0009229">
    <property type="term" value="P:thiamine diphosphate biosynthetic process"/>
    <property type="evidence" value="ECO:0007669"/>
    <property type="project" value="UniProtKB-UniRule"/>
</dbReference>
<dbReference type="SUPFAM" id="SSF110399">
    <property type="entry name" value="ThiG-like"/>
    <property type="match status" value="1"/>
</dbReference>
<evidence type="ECO:0000256" key="4">
    <source>
        <dbReference type="ARBA" id="ARBA00022679"/>
    </source>
</evidence>
<feature type="binding site" evidence="8">
    <location>
        <begin position="326"/>
        <end position="327"/>
    </location>
    <ligand>
        <name>1-deoxy-D-xylulose 5-phosphate</name>
        <dbReference type="ChEBI" id="CHEBI:57792"/>
    </ligand>
</feature>
<comment type="catalytic activity">
    <reaction evidence="7 8">
        <text>[ThiS sulfur-carrier protein]-C-terminal-Gly-aminoethanethioate + 2-iminoacetate + 1-deoxy-D-xylulose 5-phosphate = [ThiS sulfur-carrier protein]-C-terminal Gly-Gly + 2-[(2R,5Z)-2-carboxy-4-methylthiazol-5(2H)-ylidene]ethyl phosphate + 2 H2O + H(+)</text>
        <dbReference type="Rhea" id="RHEA:26297"/>
        <dbReference type="Rhea" id="RHEA-COMP:12909"/>
        <dbReference type="Rhea" id="RHEA-COMP:19908"/>
        <dbReference type="ChEBI" id="CHEBI:15377"/>
        <dbReference type="ChEBI" id="CHEBI:15378"/>
        <dbReference type="ChEBI" id="CHEBI:57792"/>
        <dbReference type="ChEBI" id="CHEBI:62899"/>
        <dbReference type="ChEBI" id="CHEBI:77846"/>
        <dbReference type="ChEBI" id="CHEBI:90778"/>
        <dbReference type="ChEBI" id="CHEBI:232372"/>
        <dbReference type="EC" id="2.8.1.10"/>
    </reaction>
</comment>
<dbReference type="InterPro" id="IPR010035">
    <property type="entry name" value="Thi_S"/>
</dbReference>
<dbReference type="CDD" id="cd00565">
    <property type="entry name" value="Ubl_ThiS"/>
    <property type="match status" value="1"/>
</dbReference>
<feature type="active site" description="Schiff-base intermediate with DXP" evidence="8">
    <location>
        <position position="217"/>
    </location>
</feature>
<organism evidence="10 11">
    <name type="scientific">Rhizorhabdus wittichii (strain DSM 6014 / CCUG 31198 / JCM 15750 / NBRC 105917 / EY 4224 / RW1)</name>
    <name type="common">Sphingomonas wittichii</name>
    <dbReference type="NCBI Taxonomy" id="392499"/>
    <lineage>
        <taxon>Bacteria</taxon>
        <taxon>Pseudomonadati</taxon>
        <taxon>Pseudomonadota</taxon>
        <taxon>Alphaproteobacteria</taxon>
        <taxon>Sphingomonadales</taxon>
        <taxon>Sphingomonadaceae</taxon>
        <taxon>Rhizorhabdus</taxon>
    </lineage>
</organism>
<evidence type="ECO:0000259" key="9">
    <source>
        <dbReference type="Pfam" id="PF05690"/>
    </source>
</evidence>
<evidence type="ECO:0000256" key="1">
    <source>
        <dbReference type="ARBA" id="ARBA00002834"/>
    </source>
</evidence>
<dbReference type="AlphaFoldDB" id="A0A9J9HG38"/>
<comment type="similarity">
    <text evidence="8">Belongs to the ThiG family.</text>
</comment>
<dbReference type="Pfam" id="PF05690">
    <property type="entry name" value="ThiG"/>
    <property type="match status" value="1"/>
</dbReference>
<keyword evidence="6 8" id="KW-0704">Schiff base</keyword>
<dbReference type="Proteomes" id="UP000001989">
    <property type="component" value="Chromosome"/>
</dbReference>
<protein>
    <recommendedName>
        <fullName evidence="3 8">Thiazole synthase</fullName>
        <ecNumber evidence="3 8">2.8.1.10</ecNumber>
    </recommendedName>
</protein>
<comment type="function">
    <text evidence="1 8">Catalyzes the rearrangement of 1-deoxy-D-xylulose 5-phosphate (DXP) to produce the thiazole phosphate moiety of thiamine. Sulfur is provided by the thiocarboxylate moiety of the carrier protein ThiS. In vitro, sulfur can be provided by H(2)S.</text>
</comment>
<dbReference type="InterPro" id="IPR013785">
    <property type="entry name" value="Aldolase_TIM"/>
</dbReference>
<evidence type="ECO:0000256" key="6">
    <source>
        <dbReference type="ARBA" id="ARBA00023270"/>
    </source>
</evidence>
<comment type="pathway">
    <text evidence="2 8">Cofactor biosynthesis; thiamine diphosphate biosynthesis.</text>
</comment>
<comment type="subcellular location">
    <subcellularLocation>
        <location evidence="8">Cytoplasm</location>
    </subcellularLocation>
</comment>
<dbReference type="EMBL" id="CP000699">
    <property type="protein sequence ID" value="ABQ71038.1"/>
    <property type="molecule type" value="Genomic_DNA"/>
</dbReference>
<dbReference type="GO" id="GO:1990107">
    <property type="term" value="F:thiazole synthase activity"/>
    <property type="evidence" value="ECO:0007669"/>
    <property type="project" value="UniProtKB-EC"/>
</dbReference>
<keyword evidence="11" id="KW-1185">Reference proteome</keyword>
<dbReference type="InterPro" id="IPR003749">
    <property type="entry name" value="ThiS/MoaD-like"/>
</dbReference>